<dbReference type="AlphaFoldDB" id="A0A8J2T1J5"/>
<name>A0A8J2T1J5_9STRA</name>
<dbReference type="Proteomes" id="UP000789595">
    <property type="component" value="Unassembled WGS sequence"/>
</dbReference>
<protein>
    <submittedName>
        <fullName evidence="3">Uncharacterized protein</fullName>
    </submittedName>
</protein>
<keyword evidence="2" id="KW-1133">Transmembrane helix</keyword>
<proteinExistence type="predicted"/>
<accession>A0A8J2T1J5</accession>
<organism evidence="3 4">
    <name type="scientific">Pelagomonas calceolata</name>
    <dbReference type="NCBI Taxonomy" id="35677"/>
    <lineage>
        <taxon>Eukaryota</taxon>
        <taxon>Sar</taxon>
        <taxon>Stramenopiles</taxon>
        <taxon>Ochrophyta</taxon>
        <taxon>Pelagophyceae</taxon>
        <taxon>Pelagomonadales</taxon>
        <taxon>Pelagomonadaceae</taxon>
        <taxon>Pelagomonas</taxon>
    </lineage>
</organism>
<evidence type="ECO:0000313" key="3">
    <source>
        <dbReference type="EMBL" id="CAH0379330.1"/>
    </source>
</evidence>
<keyword evidence="4" id="KW-1185">Reference proteome</keyword>
<feature type="transmembrane region" description="Helical" evidence="2">
    <location>
        <begin position="88"/>
        <end position="105"/>
    </location>
</feature>
<keyword evidence="2" id="KW-0812">Transmembrane</keyword>
<evidence type="ECO:0000256" key="1">
    <source>
        <dbReference type="SAM" id="MobiDB-lite"/>
    </source>
</evidence>
<evidence type="ECO:0000313" key="4">
    <source>
        <dbReference type="Proteomes" id="UP000789595"/>
    </source>
</evidence>
<comment type="caution">
    <text evidence="3">The sequence shown here is derived from an EMBL/GenBank/DDBJ whole genome shotgun (WGS) entry which is preliminary data.</text>
</comment>
<keyword evidence="2" id="KW-0472">Membrane</keyword>
<sequence length="110" mass="12459">MPRARHLRRARRRVGPAGGRPEAQIPLKPTRGRGTLTFQGRTQTLTKRLLLPSERPPNTCQHSGLPKHLNLAENTCAPQYPHVRLPNAALYAEIFWFVLLLAPFVPTRTH</sequence>
<gene>
    <name evidence="3" type="ORF">PECAL_6P09460</name>
</gene>
<feature type="region of interest" description="Disordered" evidence="1">
    <location>
        <begin position="1"/>
        <end position="35"/>
    </location>
</feature>
<dbReference type="EMBL" id="CAKKNE010000006">
    <property type="protein sequence ID" value="CAH0379330.1"/>
    <property type="molecule type" value="Genomic_DNA"/>
</dbReference>
<feature type="compositionally biased region" description="Basic residues" evidence="1">
    <location>
        <begin position="1"/>
        <end position="14"/>
    </location>
</feature>
<evidence type="ECO:0000256" key="2">
    <source>
        <dbReference type="SAM" id="Phobius"/>
    </source>
</evidence>
<reference evidence="3" key="1">
    <citation type="submission" date="2021-11" db="EMBL/GenBank/DDBJ databases">
        <authorList>
            <consortium name="Genoscope - CEA"/>
            <person name="William W."/>
        </authorList>
    </citation>
    <scope>NUCLEOTIDE SEQUENCE</scope>
</reference>